<dbReference type="eggNOG" id="COG0583">
    <property type="taxonomic scope" value="Bacteria"/>
</dbReference>
<organism evidence="1 2">
    <name type="scientific">Cronobacter condimenti 1330</name>
    <dbReference type="NCBI Taxonomy" id="1073999"/>
    <lineage>
        <taxon>Bacteria</taxon>
        <taxon>Pseudomonadati</taxon>
        <taxon>Pseudomonadota</taxon>
        <taxon>Gammaproteobacteria</taxon>
        <taxon>Enterobacterales</taxon>
        <taxon>Enterobacteriaceae</taxon>
        <taxon>Cronobacter</taxon>
    </lineage>
</organism>
<reference evidence="1" key="1">
    <citation type="submission" date="2012-07" db="EMBL/GenBank/DDBJ databases">
        <authorList>
            <person name="Cummings C."/>
        </authorList>
    </citation>
    <scope>NUCLEOTIDE SEQUENCE</scope>
    <source>
        <strain evidence="1">1330</strain>
    </source>
</reference>
<proteinExistence type="predicted"/>
<comment type="caution">
    <text evidence="1">The sequence shown here is derived from an EMBL/GenBank/DDBJ whole genome shotgun (WGS) entry which is preliminary data.</text>
</comment>
<dbReference type="Gene3D" id="3.40.190.10">
    <property type="entry name" value="Periplasmic binding protein-like II"/>
    <property type="match status" value="1"/>
</dbReference>
<evidence type="ECO:0000313" key="1">
    <source>
        <dbReference type="EMBL" id="CCJ71105.1"/>
    </source>
</evidence>
<dbReference type="Proteomes" id="UP000009340">
    <property type="component" value="Unassembled WGS sequence"/>
</dbReference>
<dbReference type="AlphaFoldDB" id="K7ZYH8"/>
<evidence type="ECO:0000313" key="2">
    <source>
        <dbReference type="Proteomes" id="UP000009340"/>
    </source>
</evidence>
<accession>K7ZYH8</accession>
<dbReference type="EMBL" id="CAKW01000014">
    <property type="protein sequence ID" value="CCJ71105.1"/>
    <property type="molecule type" value="Genomic_DNA"/>
</dbReference>
<dbReference type="SUPFAM" id="SSF53850">
    <property type="entry name" value="Periplasmic binding protein-like II"/>
    <property type="match status" value="1"/>
</dbReference>
<gene>
    <name evidence="1" type="ORF">BN137_440</name>
</gene>
<sequence length="111" mass="12715">MCVDKRRFLTKPKPLAFIRQKNINPWPQPVNELDRQLARAGLARQLAFICTDDAQLPAALREAPLLAVVPWPWYATLKNNAQLHQLELDDEKALGSFFCNTERPPWHGKNA</sequence>
<name>K7ZYH8_9ENTR</name>
<protein>
    <submittedName>
        <fullName evidence="1">Transcriptional regulator, LysR family</fullName>
    </submittedName>
</protein>